<dbReference type="GO" id="GO:0003995">
    <property type="term" value="F:acyl-CoA dehydrogenase activity"/>
    <property type="evidence" value="ECO:0007669"/>
    <property type="project" value="TreeGrafter"/>
</dbReference>
<reference evidence="7" key="1">
    <citation type="journal article" date="2014" name="Front. Microbiol.">
        <title>High frequency of phylogenetically diverse reductive dehalogenase-homologous genes in deep subseafloor sedimentary metagenomes.</title>
        <authorList>
            <person name="Kawai M."/>
            <person name="Futagami T."/>
            <person name="Toyoda A."/>
            <person name="Takaki Y."/>
            <person name="Nishi S."/>
            <person name="Hori S."/>
            <person name="Arai W."/>
            <person name="Tsubouchi T."/>
            <person name="Morono Y."/>
            <person name="Uchiyama I."/>
            <person name="Ito T."/>
            <person name="Fujiyama A."/>
            <person name="Inagaki F."/>
            <person name="Takami H."/>
        </authorList>
    </citation>
    <scope>NUCLEOTIDE SEQUENCE</scope>
    <source>
        <strain evidence="7">Expedition CK06-06</strain>
    </source>
</reference>
<gene>
    <name evidence="7" type="ORF">S01H4_27040</name>
</gene>
<evidence type="ECO:0000256" key="3">
    <source>
        <dbReference type="ARBA" id="ARBA00022630"/>
    </source>
</evidence>
<evidence type="ECO:0000256" key="1">
    <source>
        <dbReference type="ARBA" id="ARBA00001974"/>
    </source>
</evidence>
<feature type="non-terminal residue" evidence="7">
    <location>
        <position position="1"/>
    </location>
</feature>
<protein>
    <recommendedName>
        <fullName evidence="6">Acyl-CoA dehydrogenase/oxidase C-terminal domain-containing protein</fullName>
    </recommendedName>
</protein>
<comment type="cofactor">
    <cofactor evidence="1">
        <name>FAD</name>
        <dbReference type="ChEBI" id="CHEBI:57692"/>
    </cofactor>
</comment>
<dbReference type="PANTHER" id="PTHR43884">
    <property type="entry name" value="ACYL-COA DEHYDROGENASE"/>
    <property type="match status" value="1"/>
</dbReference>
<evidence type="ECO:0000256" key="5">
    <source>
        <dbReference type="ARBA" id="ARBA00023002"/>
    </source>
</evidence>
<dbReference type="CDD" id="cd00567">
    <property type="entry name" value="ACAD"/>
    <property type="match status" value="1"/>
</dbReference>
<dbReference type="Gene3D" id="1.20.140.10">
    <property type="entry name" value="Butyryl-CoA Dehydrogenase, subunit A, domain 3"/>
    <property type="match status" value="1"/>
</dbReference>
<dbReference type="PANTHER" id="PTHR43884:SF12">
    <property type="entry name" value="ISOVALERYL-COA DEHYDROGENASE, MITOCHONDRIAL-RELATED"/>
    <property type="match status" value="1"/>
</dbReference>
<evidence type="ECO:0000259" key="6">
    <source>
        <dbReference type="Pfam" id="PF00441"/>
    </source>
</evidence>
<comment type="similarity">
    <text evidence="2">Belongs to the acyl-CoA dehydrogenase family.</text>
</comment>
<keyword evidence="4" id="KW-0274">FAD</keyword>
<proteinExistence type="inferred from homology"/>
<evidence type="ECO:0000256" key="2">
    <source>
        <dbReference type="ARBA" id="ARBA00009347"/>
    </source>
</evidence>
<dbReference type="Pfam" id="PF00441">
    <property type="entry name" value="Acyl-CoA_dh_1"/>
    <property type="match status" value="1"/>
</dbReference>
<dbReference type="FunFam" id="1.20.140.10:FF:000001">
    <property type="entry name" value="Acyl-CoA dehydrogenase"/>
    <property type="match status" value="1"/>
</dbReference>
<evidence type="ECO:0000256" key="4">
    <source>
        <dbReference type="ARBA" id="ARBA00022827"/>
    </source>
</evidence>
<keyword evidence="3" id="KW-0285">Flavoprotein</keyword>
<dbReference type="InterPro" id="IPR036250">
    <property type="entry name" value="AcylCo_DH-like_C"/>
</dbReference>
<organism evidence="7">
    <name type="scientific">marine sediment metagenome</name>
    <dbReference type="NCBI Taxonomy" id="412755"/>
    <lineage>
        <taxon>unclassified sequences</taxon>
        <taxon>metagenomes</taxon>
        <taxon>ecological metagenomes</taxon>
    </lineage>
</organism>
<name>X1CXP2_9ZZZZ</name>
<accession>X1CXP2</accession>
<dbReference type="AlphaFoldDB" id="X1CXP2"/>
<dbReference type="SUPFAM" id="SSF47203">
    <property type="entry name" value="Acyl-CoA dehydrogenase C-terminal domain-like"/>
    <property type="match status" value="1"/>
</dbReference>
<dbReference type="EMBL" id="BART01013136">
    <property type="protein sequence ID" value="GAG88966.1"/>
    <property type="molecule type" value="Genomic_DNA"/>
</dbReference>
<evidence type="ECO:0000313" key="7">
    <source>
        <dbReference type="EMBL" id="GAG88966.1"/>
    </source>
</evidence>
<sequence>DNARLTAAARAVGNSQALIDESVKYATQRQQFGQRIGQFQMVQEVIARMVVDTEAARLLTYRSANQRDKGIFNNTLEISMAKYYASEAASRIADDAFKITGAYGCSGQHPIGRLLRDAKMHQILDGSSNIHKMIIGADALGFRRANR</sequence>
<keyword evidence="5" id="KW-0560">Oxidoreductase</keyword>
<feature type="domain" description="Acyl-CoA dehydrogenase/oxidase C-terminal" evidence="6">
    <location>
        <begin position="2"/>
        <end position="138"/>
    </location>
</feature>
<dbReference type="InterPro" id="IPR009075">
    <property type="entry name" value="AcylCo_DH/oxidase_C"/>
</dbReference>
<comment type="caution">
    <text evidence="7">The sequence shown here is derived from an EMBL/GenBank/DDBJ whole genome shotgun (WGS) entry which is preliminary data.</text>
</comment>